<feature type="transmembrane region" description="Helical" evidence="10">
    <location>
        <begin position="615"/>
        <end position="637"/>
    </location>
</feature>
<evidence type="ECO:0000256" key="4">
    <source>
        <dbReference type="ARBA" id="ARBA00022989"/>
    </source>
</evidence>
<organism evidence="12 13">
    <name type="scientific">Parthenolecanium corni</name>
    <dbReference type="NCBI Taxonomy" id="536013"/>
    <lineage>
        <taxon>Eukaryota</taxon>
        <taxon>Metazoa</taxon>
        <taxon>Ecdysozoa</taxon>
        <taxon>Arthropoda</taxon>
        <taxon>Hexapoda</taxon>
        <taxon>Insecta</taxon>
        <taxon>Pterygota</taxon>
        <taxon>Neoptera</taxon>
        <taxon>Paraneoptera</taxon>
        <taxon>Hemiptera</taxon>
        <taxon>Sternorrhyncha</taxon>
        <taxon>Coccoidea</taxon>
        <taxon>Coccidae</taxon>
        <taxon>Parthenolecanium</taxon>
    </lineage>
</organism>
<dbReference type="InterPro" id="IPR023415">
    <property type="entry name" value="LDLR_class-A_CS"/>
</dbReference>
<dbReference type="PROSITE" id="PS50068">
    <property type="entry name" value="LDLRA_2"/>
    <property type="match status" value="1"/>
</dbReference>
<feature type="domain" description="MANSC" evidence="11">
    <location>
        <begin position="61"/>
        <end position="142"/>
    </location>
</feature>
<dbReference type="AlphaFoldDB" id="A0AAN9TE24"/>
<dbReference type="Gene3D" id="4.10.400.10">
    <property type="entry name" value="Low-density Lipoprotein Receptor"/>
    <property type="match status" value="1"/>
</dbReference>
<evidence type="ECO:0000256" key="5">
    <source>
        <dbReference type="ARBA" id="ARBA00023136"/>
    </source>
</evidence>
<reference evidence="12 13" key="1">
    <citation type="submission" date="2024-03" db="EMBL/GenBank/DDBJ databases">
        <title>Adaptation during the transition from Ophiocordyceps entomopathogen to insect associate is accompanied by gene loss and intensified selection.</title>
        <authorList>
            <person name="Ward C.M."/>
            <person name="Onetto C.A."/>
            <person name="Borneman A.R."/>
        </authorList>
    </citation>
    <scope>NUCLEOTIDE SEQUENCE [LARGE SCALE GENOMIC DNA]</scope>
    <source>
        <strain evidence="12">AWRI1</strain>
        <tissue evidence="12">Single Adult Female</tissue>
    </source>
</reference>
<dbReference type="Pfam" id="PF00057">
    <property type="entry name" value="Ldl_recept_a"/>
    <property type="match status" value="1"/>
</dbReference>
<dbReference type="PANTHER" id="PTHR46876:SF1">
    <property type="entry name" value="LOW-DENSITY LIPOPROTEIN RECEPTOR-RELATED PROTEIN 11"/>
    <property type="match status" value="1"/>
</dbReference>
<feature type="compositionally biased region" description="Polar residues" evidence="9">
    <location>
        <begin position="529"/>
        <end position="547"/>
    </location>
</feature>
<evidence type="ECO:0000313" key="12">
    <source>
        <dbReference type="EMBL" id="KAK7585892.1"/>
    </source>
</evidence>
<evidence type="ECO:0000256" key="2">
    <source>
        <dbReference type="ARBA" id="ARBA00022692"/>
    </source>
</evidence>
<proteinExistence type="predicted"/>
<dbReference type="InterPro" id="IPR036055">
    <property type="entry name" value="LDL_receptor-like_sf"/>
</dbReference>
<comment type="caution">
    <text evidence="8">Lacks conserved residue(s) required for the propagation of feature annotation.</text>
</comment>
<dbReference type="EMBL" id="JBBCAQ010000028">
    <property type="protein sequence ID" value="KAK7585892.1"/>
    <property type="molecule type" value="Genomic_DNA"/>
</dbReference>
<dbReference type="InterPro" id="IPR002172">
    <property type="entry name" value="LDrepeatLR_classA_rpt"/>
</dbReference>
<dbReference type="PROSITE" id="PS50986">
    <property type="entry name" value="MANSC"/>
    <property type="match status" value="1"/>
</dbReference>
<dbReference type="SMART" id="SM00192">
    <property type="entry name" value="LDLa"/>
    <property type="match status" value="1"/>
</dbReference>
<dbReference type="InterPro" id="IPR011106">
    <property type="entry name" value="MANSC_N"/>
</dbReference>
<dbReference type="GO" id="GO:0016020">
    <property type="term" value="C:membrane"/>
    <property type="evidence" value="ECO:0007669"/>
    <property type="project" value="UniProtKB-SubCell"/>
</dbReference>
<keyword evidence="5 10" id="KW-0472">Membrane</keyword>
<keyword evidence="7" id="KW-0325">Glycoprotein</keyword>
<accession>A0AAN9TE24</accession>
<dbReference type="SMART" id="SM00765">
    <property type="entry name" value="MANEC"/>
    <property type="match status" value="1"/>
</dbReference>
<feature type="compositionally biased region" description="Basic and acidic residues" evidence="9">
    <location>
        <begin position="462"/>
        <end position="478"/>
    </location>
</feature>
<dbReference type="PROSITE" id="PS01209">
    <property type="entry name" value="LDLRA_1"/>
    <property type="match status" value="1"/>
</dbReference>
<protein>
    <recommendedName>
        <fullName evidence="11">MANSC domain-containing protein</fullName>
    </recommendedName>
</protein>
<evidence type="ECO:0000256" key="1">
    <source>
        <dbReference type="ARBA" id="ARBA00004479"/>
    </source>
</evidence>
<evidence type="ECO:0000256" key="8">
    <source>
        <dbReference type="PROSITE-ProRule" id="PRU00124"/>
    </source>
</evidence>
<dbReference type="Proteomes" id="UP001367676">
    <property type="component" value="Unassembled WGS sequence"/>
</dbReference>
<dbReference type="SUPFAM" id="SSF57424">
    <property type="entry name" value="LDL receptor-like module"/>
    <property type="match status" value="1"/>
</dbReference>
<evidence type="ECO:0000256" key="9">
    <source>
        <dbReference type="SAM" id="MobiDB-lite"/>
    </source>
</evidence>
<evidence type="ECO:0000259" key="11">
    <source>
        <dbReference type="PROSITE" id="PS50986"/>
    </source>
</evidence>
<dbReference type="Pfam" id="PF07502">
    <property type="entry name" value="MANEC"/>
    <property type="match status" value="1"/>
</dbReference>
<comment type="subcellular location">
    <subcellularLocation>
        <location evidence="1">Membrane</location>
        <topology evidence="1">Single-pass type I membrane protein</topology>
    </subcellularLocation>
</comment>
<name>A0AAN9TE24_9HEMI</name>
<keyword evidence="4 10" id="KW-1133">Transmembrane helix</keyword>
<feature type="region of interest" description="Disordered" evidence="9">
    <location>
        <begin position="458"/>
        <end position="490"/>
    </location>
</feature>
<sequence>MFCLNFFYISNYYLNIEKNTWWCVILLLAGNSIVSGAQNVGNVFKRQEFDDYRSCARNFEIHQDKIIRTEESKKMGAKYLNGKEVTSKDECIKFCCRTPNCNVFVLEEKVFNQEQGTCYLFECGSSDNFKCKFTRHHNYSSAVFIASRPQLLLEDEIQFTQHERELTSLRHGVNGTKSKNCVSSAKTPSSVDQSNLNEVAQESSKNVEDEVPFKKSGRCSRFQFECRSSGECIAIYNACDGIPQCADHSDEDAELGCPTNVPVPVLPKKSVDEGESIGDHTTNDNTLAHNTGIEDSIHAPYIKNNMENPSPGHGVQSVDQNYINRRINSGVKINPWQSKLNQPSHRPTHNYNHKQNGMNIPYNFGEYGNVELNSMYDGYNVNNNYNYNNDNNENRNLNGEMKTNVYQQSNGNPWRGKLSLISDLDSKNSELFGNRAAPEFYYEDNTVQLPNKMNGPNMVPENARRNEQHRNVPVKDHPNGTAKLANSNLPHQSTEIITATAANSSTTAPVIISAPSSSISTSTKVNAAHNASQKSIIQPDKQSPSAEAAQQVTTIKEDEKLNKDSNESQANDMNFKKNSHLKLEKELSAELLPAQEKYFNVKSADYRYTQHPSGAFVSLSLGVCVTAVMIFVVAYRLKIVRKRIRRGKLPYAHDADFLVNGMYL</sequence>
<feature type="region of interest" description="Disordered" evidence="9">
    <location>
        <begin position="516"/>
        <end position="547"/>
    </location>
</feature>
<comment type="caution">
    <text evidence="12">The sequence shown here is derived from an EMBL/GenBank/DDBJ whole genome shotgun (WGS) entry which is preliminary data.</text>
</comment>
<evidence type="ECO:0000256" key="3">
    <source>
        <dbReference type="ARBA" id="ARBA00022729"/>
    </source>
</evidence>
<dbReference type="InterPro" id="IPR013980">
    <property type="entry name" value="MANSC_dom"/>
</dbReference>
<feature type="region of interest" description="Disordered" evidence="9">
    <location>
        <begin position="335"/>
        <end position="355"/>
    </location>
</feature>
<dbReference type="PANTHER" id="PTHR46876">
    <property type="entry name" value="LOW-DENSITY LIPOPROTEIN RECEPTOR-RELATED PROTEIN 11"/>
    <property type="match status" value="1"/>
</dbReference>
<dbReference type="CDD" id="cd00112">
    <property type="entry name" value="LDLa"/>
    <property type="match status" value="1"/>
</dbReference>
<evidence type="ECO:0000256" key="6">
    <source>
        <dbReference type="ARBA" id="ARBA00023157"/>
    </source>
</evidence>
<keyword evidence="2 10" id="KW-0812">Transmembrane</keyword>
<keyword evidence="6" id="KW-1015">Disulfide bond</keyword>
<feature type="compositionally biased region" description="Polar residues" evidence="9">
    <location>
        <begin position="335"/>
        <end position="345"/>
    </location>
</feature>
<evidence type="ECO:0000256" key="10">
    <source>
        <dbReference type="SAM" id="Phobius"/>
    </source>
</evidence>
<gene>
    <name evidence="12" type="ORF">V9T40_000071</name>
</gene>
<evidence type="ECO:0000313" key="13">
    <source>
        <dbReference type="Proteomes" id="UP001367676"/>
    </source>
</evidence>
<keyword evidence="13" id="KW-1185">Reference proteome</keyword>
<evidence type="ECO:0000256" key="7">
    <source>
        <dbReference type="ARBA" id="ARBA00023180"/>
    </source>
</evidence>
<keyword evidence="3" id="KW-0732">Signal</keyword>